<name>A0A074Z1E6_OPIVI</name>
<evidence type="ECO:0000313" key="1">
    <source>
        <dbReference type="EMBL" id="KER20793.1"/>
    </source>
</evidence>
<evidence type="ECO:0000313" key="2">
    <source>
        <dbReference type="Proteomes" id="UP000054324"/>
    </source>
</evidence>
<protein>
    <submittedName>
        <fullName evidence="1">Uncharacterized protein</fullName>
    </submittedName>
</protein>
<keyword evidence="2" id="KW-1185">Reference proteome</keyword>
<dbReference type="EMBL" id="KL597020">
    <property type="protein sequence ID" value="KER20793.1"/>
    <property type="molecule type" value="Genomic_DNA"/>
</dbReference>
<dbReference type="CTD" id="20324900"/>
<accession>A0A074Z1E6</accession>
<dbReference type="Proteomes" id="UP000054324">
    <property type="component" value="Unassembled WGS sequence"/>
</dbReference>
<sequence>MNEQIHQVKHQYRFQSRTKLPSKRLSIFVRGLRRMTENVLSGLHDEPRKKISLSKPSSASAPLNSVSDSWIVFLTRFQLHTKWKSSWQLWEPNTVHFASVHIQQQHDRQMKPNRGQPYLPVRLRPNQSCFHFLLQRPAPTRPLKWPTRAMSIHTSSTSENAPRRADTADHCTRPFWELANAASTFNYNETVGEGRTGEYFKHAEALTRNDSDVGRTKHVRRPIDT</sequence>
<proteinExistence type="predicted"/>
<dbReference type="KEGG" id="ovi:T265_10732"/>
<dbReference type="GeneID" id="20324900"/>
<gene>
    <name evidence="1" type="ORF">T265_10732</name>
</gene>
<reference evidence="1 2" key="1">
    <citation type="submission" date="2013-11" db="EMBL/GenBank/DDBJ databases">
        <title>Opisthorchis viverrini - life in the bile duct.</title>
        <authorList>
            <person name="Young N.D."/>
            <person name="Nagarajan N."/>
            <person name="Lin S.J."/>
            <person name="Korhonen P.K."/>
            <person name="Jex A.R."/>
            <person name="Hall R.S."/>
            <person name="Safavi-Hemami H."/>
            <person name="Kaewkong W."/>
            <person name="Bertrand D."/>
            <person name="Gao S."/>
            <person name="Seet Q."/>
            <person name="Wongkham S."/>
            <person name="Teh B.T."/>
            <person name="Wongkham C."/>
            <person name="Intapan P.M."/>
            <person name="Maleewong W."/>
            <person name="Yang X."/>
            <person name="Hu M."/>
            <person name="Wang Z."/>
            <person name="Hofmann A."/>
            <person name="Sternberg P.W."/>
            <person name="Tan P."/>
            <person name="Wang J."/>
            <person name="Gasser R.B."/>
        </authorList>
    </citation>
    <scope>NUCLEOTIDE SEQUENCE [LARGE SCALE GENOMIC DNA]</scope>
</reference>
<dbReference type="RefSeq" id="XP_009175456.1">
    <property type="nucleotide sequence ID" value="XM_009177192.1"/>
</dbReference>
<organism evidence="1 2">
    <name type="scientific">Opisthorchis viverrini</name>
    <name type="common">Southeast Asian liver fluke</name>
    <dbReference type="NCBI Taxonomy" id="6198"/>
    <lineage>
        <taxon>Eukaryota</taxon>
        <taxon>Metazoa</taxon>
        <taxon>Spiralia</taxon>
        <taxon>Lophotrochozoa</taxon>
        <taxon>Platyhelminthes</taxon>
        <taxon>Trematoda</taxon>
        <taxon>Digenea</taxon>
        <taxon>Opisthorchiida</taxon>
        <taxon>Opisthorchiata</taxon>
        <taxon>Opisthorchiidae</taxon>
        <taxon>Opisthorchis</taxon>
    </lineage>
</organism>
<dbReference type="AlphaFoldDB" id="A0A074Z1E6"/>